<sequence>MKTKTLAQVDGIIGIIAGAVLAILPVVIVMIAAISENEDFAGIVLGIVFLVFTLVKIATLILGILTLVYYKDDKRISLAPSILFIVGSVVSLIPFLGWIGGIILIIGGALYLSSLKHFQIEG</sequence>
<keyword evidence="1" id="KW-1133">Transmembrane helix</keyword>
<gene>
    <name evidence="2" type="ORF">TZ96_01137</name>
</gene>
<dbReference type="PATRIC" id="fig|28037.218.peg.1092"/>
<evidence type="ECO:0008006" key="4">
    <source>
        <dbReference type="Google" id="ProtNLM"/>
    </source>
</evidence>
<dbReference type="EMBL" id="JYOV01000013">
    <property type="protein sequence ID" value="KJU92983.1"/>
    <property type="molecule type" value="Genomic_DNA"/>
</dbReference>
<feature type="transmembrane region" description="Helical" evidence="1">
    <location>
        <begin position="82"/>
        <end position="112"/>
    </location>
</feature>
<reference evidence="2 3" key="1">
    <citation type="submission" date="2015-02" db="EMBL/GenBank/DDBJ databases">
        <title>Evolution of amylase-binding proteins of oral streptococcal species.</title>
        <authorList>
            <person name="Haase E.M."/>
        </authorList>
    </citation>
    <scope>NUCLEOTIDE SEQUENCE [LARGE SCALE GENOMIC DNA]</scope>
    <source>
        <strain evidence="2 3">UC6950A</strain>
    </source>
</reference>
<accession>A0A0F3HJ62</accession>
<feature type="transmembrane region" description="Helical" evidence="1">
    <location>
        <begin position="12"/>
        <end position="34"/>
    </location>
</feature>
<dbReference type="AlphaFoldDB" id="A0A0F3HJ62"/>
<dbReference type="RefSeq" id="WP_045763266.1">
    <property type="nucleotide sequence ID" value="NZ_JYOV01000013.1"/>
</dbReference>
<keyword evidence="1" id="KW-0812">Transmembrane</keyword>
<keyword evidence="1" id="KW-0472">Membrane</keyword>
<evidence type="ECO:0000256" key="1">
    <source>
        <dbReference type="SAM" id="Phobius"/>
    </source>
</evidence>
<feature type="transmembrane region" description="Helical" evidence="1">
    <location>
        <begin position="40"/>
        <end position="70"/>
    </location>
</feature>
<name>A0A0F3HJ62_9STRE</name>
<dbReference type="Proteomes" id="UP000033405">
    <property type="component" value="Unassembled WGS sequence"/>
</dbReference>
<protein>
    <recommendedName>
        <fullName evidence="4">Prophage Lp1 protein 6</fullName>
    </recommendedName>
</protein>
<organism evidence="2 3">
    <name type="scientific">Streptococcus infantis</name>
    <dbReference type="NCBI Taxonomy" id="68892"/>
    <lineage>
        <taxon>Bacteria</taxon>
        <taxon>Bacillati</taxon>
        <taxon>Bacillota</taxon>
        <taxon>Bacilli</taxon>
        <taxon>Lactobacillales</taxon>
        <taxon>Streptococcaceae</taxon>
        <taxon>Streptococcus</taxon>
    </lineage>
</organism>
<proteinExistence type="predicted"/>
<comment type="caution">
    <text evidence="2">The sequence shown here is derived from an EMBL/GenBank/DDBJ whole genome shotgun (WGS) entry which is preliminary data.</text>
</comment>
<evidence type="ECO:0000313" key="3">
    <source>
        <dbReference type="Proteomes" id="UP000033405"/>
    </source>
</evidence>
<evidence type="ECO:0000313" key="2">
    <source>
        <dbReference type="EMBL" id="KJU92983.1"/>
    </source>
</evidence>